<evidence type="ECO:0000259" key="2">
    <source>
        <dbReference type="Pfam" id="PF00931"/>
    </source>
</evidence>
<dbReference type="EMBL" id="QGNW01001657">
    <property type="protein sequence ID" value="RVW34092.1"/>
    <property type="molecule type" value="Genomic_DNA"/>
</dbReference>
<reference evidence="3 4" key="1">
    <citation type="journal article" date="2018" name="PLoS Genet.">
        <title>Population sequencing reveals clonal diversity and ancestral inbreeding in the grapevine cultivar Chardonnay.</title>
        <authorList>
            <person name="Roach M.J."/>
            <person name="Johnson D.L."/>
            <person name="Bohlmann J."/>
            <person name="van Vuuren H.J."/>
            <person name="Jones S.J."/>
            <person name="Pretorius I.S."/>
            <person name="Schmidt S.A."/>
            <person name="Borneman A.R."/>
        </authorList>
    </citation>
    <scope>NUCLEOTIDE SEQUENCE [LARGE SCALE GENOMIC DNA]</scope>
    <source>
        <strain evidence="4">cv. Chardonnay</strain>
        <tissue evidence="3">Leaf</tissue>
    </source>
</reference>
<dbReference type="InterPro" id="IPR050905">
    <property type="entry name" value="Plant_NBS-LRR"/>
</dbReference>
<dbReference type="PANTHER" id="PTHR33463">
    <property type="entry name" value="NB-ARC DOMAIN-CONTAINING PROTEIN-RELATED"/>
    <property type="match status" value="1"/>
</dbReference>
<accession>A0A438DF67</accession>
<dbReference type="Pfam" id="PF00931">
    <property type="entry name" value="NB-ARC"/>
    <property type="match status" value="1"/>
</dbReference>
<dbReference type="Proteomes" id="UP000288805">
    <property type="component" value="Unassembled WGS sequence"/>
</dbReference>
<gene>
    <name evidence="3" type="primary">VvCHDh000852_3</name>
    <name evidence="3" type="ORF">CK203_084353</name>
</gene>
<evidence type="ECO:0000256" key="1">
    <source>
        <dbReference type="ARBA" id="ARBA00022821"/>
    </source>
</evidence>
<dbReference type="InterPro" id="IPR002182">
    <property type="entry name" value="NB-ARC"/>
</dbReference>
<dbReference type="PANTHER" id="PTHR33463:SF204">
    <property type="entry name" value="NB-ARC DOMAIN-CONTAINING PROTEIN"/>
    <property type="match status" value="1"/>
</dbReference>
<dbReference type="GO" id="GO:0043531">
    <property type="term" value="F:ADP binding"/>
    <property type="evidence" value="ECO:0007669"/>
    <property type="project" value="InterPro"/>
</dbReference>
<feature type="domain" description="NB-ARC" evidence="2">
    <location>
        <begin position="87"/>
        <end position="134"/>
    </location>
</feature>
<protein>
    <submittedName>
        <fullName evidence="3">Putative disease resistance protein</fullName>
    </submittedName>
</protein>
<proteinExistence type="predicted"/>
<keyword evidence="1" id="KW-0611">Plant defense</keyword>
<organism evidence="3 4">
    <name type="scientific">Vitis vinifera</name>
    <name type="common">Grape</name>
    <dbReference type="NCBI Taxonomy" id="29760"/>
    <lineage>
        <taxon>Eukaryota</taxon>
        <taxon>Viridiplantae</taxon>
        <taxon>Streptophyta</taxon>
        <taxon>Embryophyta</taxon>
        <taxon>Tracheophyta</taxon>
        <taxon>Spermatophyta</taxon>
        <taxon>Magnoliopsida</taxon>
        <taxon>eudicotyledons</taxon>
        <taxon>Gunneridae</taxon>
        <taxon>Pentapetalae</taxon>
        <taxon>rosids</taxon>
        <taxon>Vitales</taxon>
        <taxon>Vitaceae</taxon>
        <taxon>Viteae</taxon>
        <taxon>Vitis</taxon>
    </lineage>
</organism>
<dbReference type="Gene3D" id="3.40.50.300">
    <property type="entry name" value="P-loop containing nucleotide triphosphate hydrolases"/>
    <property type="match status" value="1"/>
</dbReference>
<dbReference type="InterPro" id="IPR027417">
    <property type="entry name" value="P-loop_NTPase"/>
</dbReference>
<evidence type="ECO:0000313" key="4">
    <source>
        <dbReference type="Proteomes" id="UP000288805"/>
    </source>
</evidence>
<dbReference type="SUPFAM" id="SSF52540">
    <property type="entry name" value="P-loop containing nucleoside triphosphate hydrolases"/>
    <property type="match status" value="1"/>
</dbReference>
<sequence>MEKEVHEIRQRGDQEIQKSCLGCCPRNCWSSYRIGKAVSEKLVVVSGQIGKGHFDVVAEMLLVLQLMNCQWRRLWAHLAYERSCRFLKDPQVGIMGLYGMGGVGKTTLLKKINNEFLATSNDFEVVIWAVVSKIARH</sequence>
<name>A0A438DF67_VITVI</name>
<comment type="caution">
    <text evidence="3">The sequence shown here is derived from an EMBL/GenBank/DDBJ whole genome shotgun (WGS) entry which is preliminary data.</text>
</comment>
<dbReference type="AlphaFoldDB" id="A0A438DF67"/>
<evidence type="ECO:0000313" key="3">
    <source>
        <dbReference type="EMBL" id="RVW34092.1"/>
    </source>
</evidence>